<evidence type="ECO:0000256" key="3">
    <source>
        <dbReference type="ARBA" id="ARBA00022827"/>
    </source>
</evidence>
<evidence type="ECO:0000313" key="7">
    <source>
        <dbReference type="Proteomes" id="UP000518300"/>
    </source>
</evidence>
<protein>
    <submittedName>
        <fullName evidence="6">NAD(P)-binding domain-containing protein</fullName>
    </submittedName>
</protein>
<dbReference type="EMBL" id="JABBJJ010000021">
    <property type="protein sequence ID" value="NMO14581.1"/>
    <property type="molecule type" value="Genomic_DNA"/>
</dbReference>
<evidence type="ECO:0000256" key="5">
    <source>
        <dbReference type="ARBA" id="ARBA00023002"/>
    </source>
</evidence>
<proteinExistence type="inferred from homology"/>
<evidence type="ECO:0000313" key="6">
    <source>
        <dbReference type="EMBL" id="NMO14581.1"/>
    </source>
</evidence>
<evidence type="ECO:0000256" key="4">
    <source>
        <dbReference type="ARBA" id="ARBA00022857"/>
    </source>
</evidence>
<dbReference type="PANTHER" id="PTHR23023">
    <property type="entry name" value="DIMETHYLANILINE MONOOXYGENASE"/>
    <property type="match status" value="1"/>
</dbReference>
<keyword evidence="3" id="KW-0274">FAD</keyword>
<dbReference type="PIRSF" id="PIRSF000332">
    <property type="entry name" value="FMO"/>
    <property type="match status" value="1"/>
</dbReference>
<evidence type="ECO:0000256" key="1">
    <source>
        <dbReference type="ARBA" id="ARBA00009183"/>
    </source>
</evidence>
<keyword evidence="5" id="KW-0560">Oxidoreductase</keyword>
<dbReference type="Pfam" id="PF00743">
    <property type="entry name" value="FMO-like"/>
    <property type="match status" value="1"/>
</dbReference>
<organism evidence="6 7">
    <name type="scientific">Pyxidicoccus fallax</name>
    <dbReference type="NCBI Taxonomy" id="394095"/>
    <lineage>
        <taxon>Bacteria</taxon>
        <taxon>Pseudomonadati</taxon>
        <taxon>Myxococcota</taxon>
        <taxon>Myxococcia</taxon>
        <taxon>Myxococcales</taxon>
        <taxon>Cystobacterineae</taxon>
        <taxon>Myxococcaceae</taxon>
        <taxon>Pyxidicoccus</taxon>
    </lineage>
</organism>
<keyword evidence="4" id="KW-0521">NADP</keyword>
<dbReference type="GO" id="GO:0050660">
    <property type="term" value="F:flavin adenine dinucleotide binding"/>
    <property type="evidence" value="ECO:0007669"/>
    <property type="project" value="InterPro"/>
</dbReference>
<dbReference type="AlphaFoldDB" id="A0A848LEC5"/>
<comment type="caution">
    <text evidence="6">The sequence shown here is derived from an EMBL/GenBank/DDBJ whole genome shotgun (WGS) entry which is preliminary data.</text>
</comment>
<sequence>MNGSQPGQVYCIIGAGAAGLAAAKAFKAAGVPFEVLESASGIGGIWDASREDSPVGRNTHVIASKTVQAYPGFPMPASYPDYPNHALVLDYLRAYAEDAGVMPHMRFNTAVERVEPSGQGWRVRVRGGPDREYAGVVLATGHDRTPRIPTFPGRHDIQVLHSHRYKSPAQLMNKRVLVVGAGQSAADILCESAMNAAKTFHSTRRGFFCMPKYLMGRPTDTMLQAQAPGFLRRLSYYLFFRFLWRRSRGLGMPVPVMKDDLVIPVLGDLLHHHYTHGDITHKGHIARMEGDRVYFDDGTDEQIDVVFLATGYVPAYPVIDRKHLNWAEGENRPSLYLHIFPPETDNLFVVGMVRPVGSHWDVYEYQGRLIAAYLQARARTPEKARRWEQLKRDPQPDFRAGIRFYNSAEYPLVVEKQEYVNHVKGHLRKLA</sequence>
<dbReference type="PRINTS" id="PR00370">
    <property type="entry name" value="FMOXYGENASE"/>
</dbReference>
<dbReference type="InterPro" id="IPR000960">
    <property type="entry name" value="Flavin_mOase"/>
</dbReference>
<name>A0A848LEC5_9BACT</name>
<dbReference type="SUPFAM" id="SSF51905">
    <property type="entry name" value="FAD/NAD(P)-binding domain"/>
    <property type="match status" value="2"/>
</dbReference>
<dbReference type="InterPro" id="IPR050346">
    <property type="entry name" value="FMO-like"/>
</dbReference>
<accession>A0A848LEC5</accession>
<dbReference type="GO" id="GO:0004499">
    <property type="term" value="F:N,N-dimethylaniline monooxygenase activity"/>
    <property type="evidence" value="ECO:0007669"/>
    <property type="project" value="InterPro"/>
</dbReference>
<keyword evidence="2" id="KW-0285">Flavoprotein</keyword>
<reference evidence="6 7" key="1">
    <citation type="submission" date="2020-04" db="EMBL/GenBank/DDBJ databases">
        <title>Draft genome of Pyxidicoccus fallax type strain.</title>
        <authorList>
            <person name="Whitworth D.E."/>
        </authorList>
    </citation>
    <scope>NUCLEOTIDE SEQUENCE [LARGE SCALE GENOMIC DNA]</scope>
    <source>
        <strain evidence="6 7">DSM 14698</strain>
    </source>
</reference>
<evidence type="ECO:0000256" key="2">
    <source>
        <dbReference type="ARBA" id="ARBA00022630"/>
    </source>
</evidence>
<dbReference type="InterPro" id="IPR036188">
    <property type="entry name" value="FAD/NAD-bd_sf"/>
</dbReference>
<dbReference type="Proteomes" id="UP000518300">
    <property type="component" value="Unassembled WGS sequence"/>
</dbReference>
<dbReference type="GO" id="GO:0050661">
    <property type="term" value="F:NADP binding"/>
    <property type="evidence" value="ECO:0007669"/>
    <property type="project" value="InterPro"/>
</dbReference>
<dbReference type="InterPro" id="IPR020946">
    <property type="entry name" value="Flavin_mOase-like"/>
</dbReference>
<comment type="similarity">
    <text evidence="1">Belongs to the FMO family.</text>
</comment>
<gene>
    <name evidence="6" type="ORF">HG543_06865</name>
</gene>
<dbReference type="RefSeq" id="WP_169343875.1">
    <property type="nucleotide sequence ID" value="NZ_JABBJJ010000021.1"/>
</dbReference>
<dbReference type="Gene3D" id="3.50.50.60">
    <property type="entry name" value="FAD/NAD(P)-binding domain"/>
    <property type="match status" value="1"/>
</dbReference>
<keyword evidence="7" id="KW-1185">Reference proteome</keyword>